<dbReference type="FunFam" id="1.10.220.150:FF:000026">
    <property type="entry name" value="GTPase activating protein for Arf, putative"/>
    <property type="match status" value="1"/>
</dbReference>
<evidence type="ECO:0000256" key="2">
    <source>
        <dbReference type="ARBA" id="ARBA00022827"/>
    </source>
</evidence>
<dbReference type="OrthoDB" id="2690153at2759"/>
<dbReference type="InterPro" id="IPR038508">
    <property type="entry name" value="ArfGAP_dom_sf"/>
</dbReference>
<dbReference type="GO" id="GO:0005096">
    <property type="term" value="F:GTPase activator activity"/>
    <property type="evidence" value="ECO:0007669"/>
    <property type="project" value="InterPro"/>
</dbReference>
<dbReference type="InterPro" id="IPR037278">
    <property type="entry name" value="ARFGAP/RecO"/>
</dbReference>
<feature type="domain" description="Arf-GAP" evidence="5">
    <location>
        <begin position="18"/>
        <end position="133"/>
    </location>
</feature>
<dbReference type="InterPro" id="IPR002938">
    <property type="entry name" value="FAD-bd"/>
</dbReference>
<dbReference type="SUPFAM" id="SSF51905">
    <property type="entry name" value="FAD/NAD(P)-binding domain"/>
    <property type="match status" value="2"/>
</dbReference>
<dbReference type="Pfam" id="PF01412">
    <property type="entry name" value="ArfGap"/>
    <property type="match status" value="1"/>
</dbReference>
<evidence type="ECO:0000313" key="6">
    <source>
        <dbReference type="EMBL" id="OCB87443.1"/>
    </source>
</evidence>
<dbReference type="InterPro" id="IPR051718">
    <property type="entry name" value="ARF_GTPase-activating"/>
</dbReference>
<dbReference type="PROSITE" id="PS50115">
    <property type="entry name" value="ARFGAP"/>
    <property type="match status" value="1"/>
</dbReference>
<dbReference type="PRINTS" id="PR00405">
    <property type="entry name" value="REVINTRACTNG"/>
</dbReference>
<dbReference type="GO" id="GO:0008270">
    <property type="term" value="F:zinc ion binding"/>
    <property type="evidence" value="ECO:0007669"/>
    <property type="project" value="UniProtKB-KW"/>
</dbReference>
<dbReference type="GO" id="GO:0016491">
    <property type="term" value="F:oxidoreductase activity"/>
    <property type="evidence" value="ECO:0007669"/>
    <property type="project" value="UniProtKB-KW"/>
</dbReference>
<dbReference type="Proteomes" id="UP000757232">
    <property type="component" value="Unassembled WGS sequence"/>
</dbReference>
<evidence type="ECO:0000259" key="5">
    <source>
        <dbReference type="PROSITE" id="PS50115"/>
    </source>
</evidence>
<protein>
    <recommendedName>
        <fullName evidence="5">Arf-GAP domain-containing protein</fullName>
    </recommendedName>
</protein>
<dbReference type="EMBL" id="LNZH02000191">
    <property type="protein sequence ID" value="OCB87443.1"/>
    <property type="molecule type" value="Genomic_DNA"/>
</dbReference>
<dbReference type="SMART" id="SM00105">
    <property type="entry name" value="ArfGap"/>
    <property type="match status" value="1"/>
</dbReference>
<dbReference type="InterPro" id="IPR036188">
    <property type="entry name" value="FAD/NAD-bd_sf"/>
</dbReference>
<proteinExistence type="predicted"/>
<dbReference type="PANTHER" id="PTHR45705">
    <property type="entry name" value="FI20236P1"/>
    <property type="match status" value="1"/>
</dbReference>
<keyword evidence="2" id="KW-0274">FAD</keyword>
<dbReference type="Pfam" id="PF01494">
    <property type="entry name" value="FAD_binding_3"/>
    <property type="match status" value="2"/>
</dbReference>
<evidence type="ECO:0000256" key="1">
    <source>
        <dbReference type="ARBA" id="ARBA00022630"/>
    </source>
</evidence>
<reference evidence="6" key="1">
    <citation type="submission" date="2016-06" db="EMBL/GenBank/DDBJ databases">
        <title>Draft Genome sequence of the fungus Inonotus baumii.</title>
        <authorList>
            <person name="Zhu H."/>
            <person name="Lin W."/>
        </authorList>
    </citation>
    <scope>NUCLEOTIDE SEQUENCE</scope>
    <source>
        <strain evidence="6">821</strain>
    </source>
</reference>
<dbReference type="GO" id="GO:0005737">
    <property type="term" value="C:cytoplasm"/>
    <property type="evidence" value="ECO:0007669"/>
    <property type="project" value="TreeGrafter"/>
</dbReference>
<dbReference type="SUPFAM" id="SSF57863">
    <property type="entry name" value="ArfGap/RecO-like zinc finger"/>
    <property type="match status" value="1"/>
</dbReference>
<keyword evidence="4" id="KW-0863">Zinc-finger</keyword>
<gene>
    <name evidence="6" type="ORF">A7U60_g5348</name>
</gene>
<evidence type="ECO:0000256" key="3">
    <source>
        <dbReference type="ARBA" id="ARBA00023002"/>
    </source>
</evidence>
<keyword evidence="7" id="KW-1185">Reference proteome</keyword>
<comment type="caution">
    <text evidence="6">The sequence shown here is derived from an EMBL/GenBank/DDBJ whole genome shotgun (WGS) entry which is preliminary data.</text>
</comment>
<sequence>MSTSKTSGLSKMTRDKNQRILLELVSQPGNDVCADCKAKAPRWASHNLGIFICVHCASIHRKIGTHITKVKSLTLDDWTKEQVENMKAIGNIKANQYWNPDEKKHPLPTNMEESERDSELEKYIRSKYEFQRFRPLSNSITVDIDAAYSSPKALADRPYSNFLMLGQNRTEAILRAHLENCYHIRVNYGTTLVAFEQNENSVTTHLVRTSDDGGDAKETLNVGWLIGADESQPVPPTSLPWHVKPSPDIPYSNFLMLGQDRTEAILRAHLENCYHIRVNYGTTLVAFEQNENSVTTHLIRTSDDGGDAKEILNVGWLIGADGSIRKHLGLTYFGETRDNQKFITGDVHVRSGLNRHRTDVRPSDSFGLHAKDYGMHESQVRGIGPRRRLEARRISIYMYMFSETDSVDLYRPNIRMANNFSKGRVFIAGDAAHIHCTSGGQGVVSCVQDVMNLCWKLALVECGVSSPTLLSTYDEERRPVIKDMLSITTAIFDQIVTGKVTAWPKSLLDLRQFGVNYRWSSIIVDDRPDADPVGTYDATLGKPHAGDRAPEAPGLIDVKNTTKTSVFKMLVSFRHTVLVFTDTLEEATPFINELKRTPASMFKWAVILPQSMVSSRIGIAPSVEGLLLIDYDNHAYTNYLPDESRRVAVIRPDGVIGALTGSPIGLQKYLELIFVA</sequence>
<organism evidence="6 7">
    <name type="scientific">Sanghuangporus baumii</name>
    <name type="common">Phellinus baumii</name>
    <dbReference type="NCBI Taxonomy" id="108892"/>
    <lineage>
        <taxon>Eukaryota</taxon>
        <taxon>Fungi</taxon>
        <taxon>Dikarya</taxon>
        <taxon>Basidiomycota</taxon>
        <taxon>Agaricomycotina</taxon>
        <taxon>Agaricomycetes</taxon>
        <taxon>Hymenochaetales</taxon>
        <taxon>Hymenochaetaceae</taxon>
        <taxon>Sanghuangporus</taxon>
    </lineage>
</organism>
<dbReference type="PANTHER" id="PTHR45705:SF1">
    <property type="entry name" value="FI20236P1"/>
    <property type="match status" value="1"/>
</dbReference>
<evidence type="ECO:0000256" key="4">
    <source>
        <dbReference type="PROSITE-ProRule" id="PRU00288"/>
    </source>
</evidence>
<accession>A0A9Q5HWR5</accession>
<dbReference type="Gene3D" id="3.50.50.60">
    <property type="entry name" value="FAD/NAD(P)-binding domain"/>
    <property type="match status" value="3"/>
</dbReference>
<dbReference type="InterPro" id="IPR001164">
    <property type="entry name" value="ArfGAP_dom"/>
</dbReference>
<dbReference type="CDD" id="cd08204">
    <property type="entry name" value="ArfGap"/>
    <property type="match status" value="1"/>
</dbReference>
<evidence type="ECO:0000313" key="7">
    <source>
        <dbReference type="Proteomes" id="UP000757232"/>
    </source>
</evidence>
<dbReference type="AlphaFoldDB" id="A0A9Q5HWR5"/>
<keyword evidence="3" id="KW-0560">Oxidoreductase</keyword>
<dbReference type="Gene3D" id="1.10.220.150">
    <property type="entry name" value="Arf GTPase activating protein"/>
    <property type="match status" value="1"/>
</dbReference>
<dbReference type="GO" id="GO:0071949">
    <property type="term" value="F:FAD binding"/>
    <property type="evidence" value="ECO:0007669"/>
    <property type="project" value="InterPro"/>
</dbReference>
<keyword evidence="1" id="KW-0285">Flavoprotein</keyword>
<name>A0A9Q5HWR5_SANBA</name>
<keyword evidence="4" id="KW-0862">Zinc</keyword>
<keyword evidence="4" id="KW-0479">Metal-binding</keyword>